<protein>
    <submittedName>
        <fullName evidence="2">Integrase catalytic region</fullName>
    </submittedName>
</protein>
<dbReference type="EMBL" id="CP002305">
    <property type="protein sequence ID" value="ADQ16820.1"/>
    <property type="molecule type" value="Genomic_DNA"/>
</dbReference>
<dbReference type="PROSITE" id="PS50994">
    <property type="entry name" value="INTEGRASE"/>
    <property type="match status" value="1"/>
</dbReference>
<dbReference type="PANTHER" id="PTHR47515:SF2">
    <property type="entry name" value="INTEGRASE CORE DOMAIN PROTEIN"/>
    <property type="match status" value="1"/>
</dbReference>
<dbReference type="Pfam" id="PF13276">
    <property type="entry name" value="HTH_21"/>
    <property type="match status" value="1"/>
</dbReference>
<dbReference type="eggNOG" id="COG2801">
    <property type="taxonomic scope" value="Bacteria"/>
</dbReference>
<dbReference type="SUPFAM" id="SSF53098">
    <property type="entry name" value="Ribonuclease H-like"/>
    <property type="match status" value="1"/>
</dbReference>
<dbReference type="KEGG" id="lby:Lbys_1098"/>
<dbReference type="GO" id="GO:0015074">
    <property type="term" value="P:DNA integration"/>
    <property type="evidence" value="ECO:0007669"/>
    <property type="project" value="InterPro"/>
</dbReference>
<dbReference type="HOGENOM" id="CLU_027402_31_0_10"/>
<dbReference type="GO" id="GO:0003676">
    <property type="term" value="F:nucleic acid binding"/>
    <property type="evidence" value="ECO:0007669"/>
    <property type="project" value="InterPro"/>
</dbReference>
<dbReference type="Proteomes" id="UP000007435">
    <property type="component" value="Chromosome"/>
</dbReference>
<dbReference type="InterPro" id="IPR036397">
    <property type="entry name" value="RNaseH_sf"/>
</dbReference>
<dbReference type="InterPro" id="IPR001584">
    <property type="entry name" value="Integrase_cat-core"/>
</dbReference>
<organism evidence="2 4">
    <name type="scientific">Leadbetterella byssophila (strain DSM 17132 / JCM 16389 / KACC 11308 / NBRC 106382 / 4M15)</name>
    <dbReference type="NCBI Taxonomy" id="649349"/>
    <lineage>
        <taxon>Bacteria</taxon>
        <taxon>Pseudomonadati</taxon>
        <taxon>Bacteroidota</taxon>
        <taxon>Cytophagia</taxon>
        <taxon>Cytophagales</taxon>
        <taxon>Leadbetterellaceae</taxon>
        <taxon>Leadbetterella</taxon>
    </lineage>
</organism>
<gene>
    <name evidence="2" type="ordered locus">Lbys_1098</name>
    <name evidence="3" type="ordered locus">Lbys_2224</name>
</gene>
<reference evidence="2 4" key="2">
    <citation type="journal article" date="2011" name="Stand. Genomic Sci.">
        <title>Complete genome sequence of Leadbetterella byssophila type strain (4M15).</title>
        <authorList>
            <person name="Abt B."/>
            <person name="Teshima H."/>
            <person name="Lucas S."/>
            <person name="Lapidus A."/>
            <person name="Del Rio T.G."/>
            <person name="Nolan M."/>
            <person name="Tice H."/>
            <person name="Cheng J.F."/>
            <person name="Pitluck S."/>
            <person name="Liolios K."/>
            <person name="Pagani I."/>
            <person name="Ivanova N."/>
            <person name="Mavromatis K."/>
            <person name="Pati A."/>
            <person name="Tapia R."/>
            <person name="Han C."/>
            <person name="Goodwin L."/>
            <person name="Chen A."/>
            <person name="Palaniappan K."/>
            <person name="Land M."/>
            <person name="Hauser L."/>
            <person name="Chang Y.J."/>
            <person name="Jeffries C.D."/>
            <person name="Rohde M."/>
            <person name="Goker M."/>
            <person name="Tindall B.J."/>
            <person name="Detter J.C."/>
            <person name="Woyke T."/>
            <person name="Bristow J."/>
            <person name="Eisen J.A."/>
            <person name="Markowitz V."/>
            <person name="Hugenholtz P."/>
            <person name="Klenk H.P."/>
            <person name="Kyrpides N.C."/>
        </authorList>
    </citation>
    <scope>NUCLEOTIDE SEQUENCE [LARGE SCALE GENOMIC DNA]</scope>
    <source>
        <strain evidence="2">DSM 17132</strain>
        <strain evidence="4">DSM 17132 / JCM 16389 / KACC 11308 / NBRC 106382 / 4M15</strain>
    </source>
</reference>
<dbReference type="EMBL" id="CP002305">
    <property type="protein sequence ID" value="ADQ17909.1"/>
    <property type="molecule type" value="Genomic_DNA"/>
</dbReference>
<evidence type="ECO:0000259" key="1">
    <source>
        <dbReference type="PROSITE" id="PS50994"/>
    </source>
</evidence>
<evidence type="ECO:0000313" key="2">
    <source>
        <dbReference type="EMBL" id="ADQ16820.1"/>
    </source>
</evidence>
<dbReference type="KEGG" id="lby:Lbys_2224"/>
<accession>E4RSY1</accession>
<evidence type="ECO:0000313" key="3">
    <source>
        <dbReference type="EMBL" id="ADQ17909.1"/>
    </source>
</evidence>
<evidence type="ECO:0000313" key="4">
    <source>
        <dbReference type="Proteomes" id="UP000007435"/>
    </source>
</evidence>
<dbReference type="STRING" id="649349.Lbys_1098"/>
<dbReference type="AlphaFoldDB" id="E4RSY1"/>
<dbReference type="PANTHER" id="PTHR47515">
    <property type="entry name" value="LOW CALCIUM RESPONSE LOCUS PROTEIN T"/>
    <property type="match status" value="1"/>
</dbReference>
<dbReference type="InterPro" id="IPR012337">
    <property type="entry name" value="RNaseH-like_sf"/>
</dbReference>
<dbReference type="Pfam" id="PF00665">
    <property type="entry name" value="rve"/>
    <property type="match status" value="1"/>
</dbReference>
<feature type="domain" description="Integrase catalytic" evidence="1">
    <location>
        <begin position="120"/>
        <end position="289"/>
    </location>
</feature>
<reference key="1">
    <citation type="submission" date="2010-11" db="EMBL/GenBank/DDBJ databases">
        <title>The complete genome of Leadbetterella byssophila DSM 17132.</title>
        <authorList>
            <consortium name="US DOE Joint Genome Institute (JGI-PGF)"/>
            <person name="Lucas S."/>
            <person name="Copeland A."/>
            <person name="Lapidus A."/>
            <person name="Glavina del Rio T."/>
            <person name="Dalin E."/>
            <person name="Tice H."/>
            <person name="Bruce D."/>
            <person name="Goodwin L."/>
            <person name="Pitluck S."/>
            <person name="Kyrpides N."/>
            <person name="Mavromatis K."/>
            <person name="Ivanova N."/>
            <person name="Teshima H."/>
            <person name="Brettin T."/>
            <person name="Detter J.C."/>
            <person name="Han C."/>
            <person name="Tapia R."/>
            <person name="Land M."/>
            <person name="Hauser L."/>
            <person name="Markowitz V."/>
            <person name="Cheng J.-F."/>
            <person name="Hugenholtz P."/>
            <person name="Woyke T."/>
            <person name="Wu D."/>
            <person name="Tindall B."/>
            <person name="Pomrenke H.G."/>
            <person name="Brambilla E."/>
            <person name="Klenk H.-P."/>
            <person name="Eisen J.A."/>
        </authorList>
    </citation>
    <scope>NUCLEOTIDE SEQUENCE [LARGE SCALE GENOMIC DNA]</scope>
    <source>
        <strain>DSM 17132</strain>
    </source>
</reference>
<proteinExistence type="predicted"/>
<dbReference type="InterPro" id="IPR025948">
    <property type="entry name" value="HTH-like_dom"/>
</dbReference>
<sequence length="296" mass="35344">MVVDEFLEQGKPKSIVLKHVGLARSSYYYTSTGTKPGKKISQFVYDLENNRHDLEYVLQETKKLLEGEFVDYGYYKTYRYLNQEKGLKIGAYRTYKLMKEHNLLKFQRNNTKRTSRNWVKDLVPNVQNEFSFLEFDIKYVYIQGTRSNAQVLTVLDVFSRWQLGQYIANSIKSEDVIRLFEQIFETYPMPKQFIVRNDNGSQFEATIVQEYLRQKGVNQEFTKPATPQQNAHIESYHSILESAVCQRFEFEDLQDFKQVMHRWKKFYNFERIHGGLQYMSPRKFLESIQVEIDPTW</sequence>
<keyword evidence="4" id="KW-1185">Reference proteome</keyword>
<dbReference type="Gene3D" id="3.30.420.10">
    <property type="entry name" value="Ribonuclease H-like superfamily/Ribonuclease H"/>
    <property type="match status" value="1"/>
</dbReference>
<name>E4RSY1_LEAB4</name>